<protein>
    <submittedName>
        <fullName evidence="1">Uncharacterized protein</fullName>
    </submittedName>
</protein>
<dbReference type="AlphaFoldDB" id="A0A7C4TQ94"/>
<reference evidence="1" key="1">
    <citation type="journal article" date="2020" name="mSystems">
        <title>Genome- and Community-Level Interaction Insights into Carbon Utilization and Element Cycling Functions of Hydrothermarchaeota in Hydrothermal Sediment.</title>
        <authorList>
            <person name="Zhou Z."/>
            <person name="Liu Y."/>
            <person name="Xu W."/>
            <person name="Pan J."/>
            <person name="Luo Z.H."/>
            <person name="Li M."/>
        </authorList>
    </citation>
    <scope>NUCLEOTIDE SEQUENCE [LARGE SCALE GENOMIC DNA]</scope>
    <source>
        <strain evidence="1">SpSt-417</strain>
    </source>
</reference>
<organism evidence="1">
    <name type="scientific">candidate division WWE3 bacterium</name>
    <dbReference type="NCBI Taxonomy" id="2053526"/>
    <lineage>
        <taxon>Bacteria</taxon>
        <taxon>Katanobacteria</taxon>
    </lineage>
</organism>
<dbReference type="EMBL" id="DSRT01000068">
    <property type="protein sequence ID" value="HGW29543.1"/>
    <property type="molecule type" value="Genomic_DNA"/>
</dbReference>
<name>A0A7C4TQ94_UNCKA</name>
<accession>A0A7C4TQ94</accession>
<sequence length="135" mass="15355">MTAATTKQPTNRWDQFDAIMGRVLGPILRPFVEKVLDRNKPARAADKTVAAPKYLYFFRDGRNLHCIEAQHPINMHTQIGVQIETATWMSGTIAEIKELGKNIFRIAIQKASSPETYTGDLKSFTCKKPTWLKDF</sequence>
<comment type="caution">
    <text evidence="1">The sequence shown here is derived from an EMBL/GenBank/DDBJ whole genome shotgun (WGS) entry which is preliminary data.</text>
</comment>
<evidence type="ECO:0000313" key="1">
    <source>
        <dbReference type="EMBL" id="HGW29543.1"/>
    </source>
</evidence>
<gene>
    <name evidence="1" type="ORF">ENR63_01305</name>
</gene>
<proteinExistence type="predicted"/>